<evidence type="ECO:0000256" key="1">
    <source>
        <dbReference type="ARBA" id="ARBA00004496"/>
    </source>
</evidence>
<evidence type="ECO:0000256" key="11">
    <source>
        <dbReference type="HAMAP-Rule" id="MF_01479"/>
    </source>
</evidence>
<dbReference type="Proteomes" id="UP000676967">
    <property type="component" value="Chromosome"/>
</dbReference>
<dbReference type="PROSITE" id="PS51674">
    <property type="entry name" value="4FE4S_WBL"/>
    <property type="match status" value="1"/>
</dbReference>
<dbReference type="InterPro" id="IPR003482">
    <property type="entry name" value="Whib"/>
</dbReference>
<keyword evidence="4 11" id="KW-0479">Metal-binding</keyword>
<name>A0ABN6CK19_9ACTN</name>
<feature type="compositionally biased region" description="Basic and acidic residues" evidence="12">
    <location>
        <begin position="85"/>
        <end position="95"/>
    </location>
</feature>
<evidence type="ECO:0000256" key="5">
    <source>
        <dbReference type="ARBA" id="ARBA00023004"/>
    </source>
</evidence>
<comment type="PTM">
    <text evidence="11">Upon Fe-S cluster removal intramolecular disulfide bonds are formed.</text>
</comment>
<evidence type="ECO:0000256" key="6">
    <source>
        <dbReference type="ARBA" id="ARBA00023014"/>
    </source>
</evidence>
<dbReference type="HAMAP" id="MF_01479">
    <property type="entry name" value="WhiB"/>
    <property type="match status" value="1"/>
</dbReference>
<dbReference type="EMBL" id="AP023356">
    <property type="protein sequence ID" value="BCJ45336.1"/>
    <property type="molecule type" value="Genomic_DNA"/>
</dbReference>
<dbReference type="Pfam" id="PF02467">
    <property type="entry name" value="Whib"/>
    <property type="match status" value="1"/>
</dbReference>
<sequence length="95" mass="10277">MSRSRIDAALLALRAQRPPAADQPDAACRQPDVDPDVFFPPPGTAIGSAAAKTVCRRCPHIDDCRDWAVETQQEHGVWGGTTPSERVELRKKAAA</sequence>
<proteinExistence type="inferred from homology"/>
<feature type="region of interest" description="Disordered" evidence="12">
    <location>
        <begin position="73"/>
        <end position="95"/>
    </location>
</feature>
<keyword evidence="7 11" id="KW-0805">Transcription regulation</keyword>
<evidence type="ECO:0000256" key="12">
    <source>
        <dbReference type="SAM" id="MobiDB-lite"/>
    </source>
</evidence>
<comment type="cofactor">
    <cofactor evidence="11">
        <name>[4Fe-4S] cluster</name>
        <dbReference type="ChEBI" id="CHEBI:49883"/>
    </cofactor>
    <text evidence="11">Binds 1 [4Fe-4S] cluster per subunit. Following nitrosylation of the [4Fe-4S] cluster binds 1 [4Fe-8(NO)] cluster per subunit.</text>
</comment>
<evidence type="ECO:0000256" key="10">
    <source>
        <dbReference type="ARBA" id="ARBA00023163"/>
    </source>
</evidence>
<reference evidence="14 15" key="1">
    <citation type="submission" date="2020-08" db="EMBL/GenBank/DDBJ databases">
        <title>Whole genome shotgun sequence of Actinoplanes ianthinogenes NBRC 13996.</title>
        <authorList>
            <person name="Komaki H."/>
            <person name="Tamura T."/>
        </authorList>
    </citation>
    <scope>NUCLEOTIDE SEQUENCE [LARGE SCALE GENOMIC DNA]</scope>
    <source>
        <strain evidence="14 15">NBRC 13996</strain>
    </source>
</reference>
<keyword evidence="6 11" id="KW-0411">Iron-sulfur</keyword>
<evidence type="ECO:0000256" key="8">
    <source>
        <dbReference type="ARBA" id="ARBA00023125"/>
    </source>
</evidence>
<comment type="PTM">
    <text evidence="11">The Fe-S cluster can be nitrosylated by nitric oxide (NO).</text>
</comment>
<feature type="binding site" evidence="11">
    <location>
        <position position="55"/>
    </location>
    <ligand>
        <name>[4Fe-4S] cluster</name>
        <dbReference type="ChEBI" id="CHEBI:49883"/>
    </ligand>
</feature>
<comment type="similarity">
    <text evidence="2 11">Belongs to the WhiB family.</text>
</comment>
<comment type="subcellular location">
    <subcellularLocation>
        <location evidence="1 11">Cytoplasm</location>
    </subcellularLocation>
</comment>
<dbReference type="InterPro" id="IPR034768">
    <property type="entry name" value="4FE4S_WBL"/>
</dbReference>
<feature type="region of interest" description="Disordered" evidence="12">
    <location>
        <begin position="14"/>
        <end position="37"/>
    </location>
</feature>
<evidence type="ECO:0000259" key="13">
    <source>
        <dbReference type="PROSITE" id="PS51674"/>
    </source>
</evidence>
<feature type="binding site" evidence="11">
    <location>
        <position position="58"/>
    </location>
    <ligand>
        <name>[4Fe-4S] cluster</name>
        <dbReference type="ChEBI" id="CHEBI:49883"/>
    </ligand>
</feature>
<dbReference type="RefSeq" id="WP_189336330.1">
    <property type="nucleotide sequence ID" value="NZ_AP023356.1"/>
</dbReference>
<evidence type="ECO:0000313" key="14">
    <source>
        <dbReference type="EMBL" id="BCJ45336.1"/>
    </source>
</evidence>
<evidence type="ECO:0000256" key="3">
    <source>
        <dbReference type="ARBA" id="ARBA00022485"/>
    </source>
</evidence>
<evidence type="ECO:0000256" key="4">
    <source>
        <dbReference type="ARBA" id="ARBA00022723"/>
    </source>
</evidence>
<keyword evidence="5 11" id="KW-0408">Iron</keyword>
<comment type="function">
    <text evidence="11">Acts as a transcriptional regulator. Probably redox-responsive. The apo- but not holo-form probably binds DNA.</text>
</comment>
<evidence type="ECO:0000256" key="7">
    <source>
        <dbReference type="ARBA" id="ARBA00023015"/>
    </source>
</evidence>
<feature type="domain" description="4Fe-4S Wbl-type" evidence="13">
    <location>
        <begin position="27"/>
        <end position="88"/>
    </location>
</feature>
<feature type="binding site" evidence="11">
    <location>
        <position position="28"/>
    </location>
    <ligand>
        <name>[4Fe-4S] cluster</name>
        <dbReference type="ChEBI" id="CHEBI:49883"/>
    </ligand>
</feature>
<keyword evidence="3 11" id="KW-0004">4Fe-4S</keyword>
<keyword evidence="10 11" id="KW-0804">Transcription</keyword>
<evidence type="ECO:0000256" key="9">
    <source>
        <dbReference type="ARBA" id="ARBA00023157"/>
    </source>
</evidence>
<evidence type="ECO:0000313" key="15">
    <source>
        <dbReference type="Proteomes" id="UP000676967"/>
    </source>
</evidence>
<keyword evidence="11" id="KW-0963">Cytoplasm</keyword>
<organism evidence="14 15">
    <name type="scientific">Actinoplanes ianthinogenes</name>
    <dbReference type="NCBI Taxonomy" id="122358"/>
    <lineage>
        <taxon>Bacteria</taxon>
        <taxon>Bacillati</taxon>
        <taxon>Actinomycetota</taxon>
        <taxon>Actinomycetes</taxon>
        <taxon>Micromonosporales</taxon>
        <taxon>Micromonosporaceae</taxon>
        <taxon>Actinoplanes</taxon>
    </lineage>
</organism>
<dbReference type="PANTHER" id="PTHR38839">
    <property type="entry name" value="TRANSCRIPTIONAL REGULATOR WHID-RELATED"/>
    <property type="match status" value="1"/>
</dbReference>
<keyword evidence="9 11" id="KW-1015">Disulfide bond</keyword>
<feature type="binding site" evidence="11">
    <location>
        <position position="64"/>
    </location>
    <ligand>
        <name>[4Fe-4S] cluster</name>
        <dbReference type="ChEBI" id="CHEBI:49883"/>
    </ligand>
</feature>
<accession>A0ABN6CK19</accession>
<gene>
    <name evidence="11" type="primary">whiB</name>
    <name evidence="14" type="ORF">Aiant_59930</name>
</gene>
<evidence type="ECO:0000256" key="2">
    <source>
        <dbReference type="ARBA" id="ARBA00006597"/>
    </source>
</evidence>
<protein>
    <recommendedName>
        <fullName evidence="11">Transcriptional regulator WhiB</fullName>
    </recommendedName>
</protein>
<keyword evidence="8 11" id="KW-0238">DNA-binding</keyword>
<keyword evidence="15" id="KW-1185">Reference proteome</keyword>
<feature type="compositionally biased region" description="Low complexity" evidence="12">
    <location>
        <begin position="14"/>
        <end position="30"/>
    </location>
</feature>